<dbReference type="GO" id="GO:0003677">
    <property type="term" value="F:DNA binding"/>
    <property type="evidence" value="ECO:0007669"/>
    <property type="project" value="InterPro"/>
</dbReference>
<feature type="domain" description="DNA polymerase III subunit delta C-terminal" evidence="11">
    <location>
        <begin position="214"/>
        <end position="334"/>
    </location>
</feature>
<dbReference type="Gene3D" id="3.40.50.300">
    <property type="entry name" value="P-loop containing nucleotide triphosphate hydrolases"/>
    <property type="match status" value="1"/>
</dbReference>
<sequence>MQVYPDKFIPTLEREFKGCYLIFGDEPQQKFEILQALREKAKQQGFTERNVMVADNEFSWNSLLDATQAMSLFADRQVIELELPTGKPGTEGAALLTSIADNLSPDTLLIIHGPRIGKDVQRTKWFKALDAIGAFTICYPLEGNALSGWLSRRLQQHGFQFTPGCVKMLADFCEGNLMAGAQEIEKLVLAYPDKHIDEQKLSEALVDQSRFNVFQLVDVMLQGDRDRCVKMLYRLESEGIEPNIVIWALIREWQTLWNLCQLQQSRQPITWQKFGIWKNRQGFYQQALQRLNTAQLQGIGEQLTQADFLFKQESVVRPFVKLAHLCLLFTGVPLLHMPLSDMDSLA</sequence>
<name>A0A1M5J0L9_9ALTE</name>
<evidence type="ECO:0000259" key="11">
    <source>
        <dbReference type="Pfam" id="PF14840"/>
    </source>
</evidence>
<dbReference type="CDD" id="cd18138">
    <property type="entry name" value="HLD_clamp_pol_III_delta"/>
    <property type="match status" value="1"/>
</dbReference>
<evidence type="ECO:0000256" key="9">
    <source>
        <dbReference type="NCBIfam" id="TIGR01128"/>
    </source>
</evidence>
<evidence type="ECO:0000313" key="12">
    <source>
        <dbReference type="EMBL" id="SHG34106.1"/>
    </source>
</evidence>
<dbReference type="InterPro" id="IPR032780">
    <property type="entry name" value="DNA_pol3_delt_C"/>
</dbReference>
<accession>A0A1M5J0L9</accession>
<keyword evidence="6" id="KW-0239">DNA-directed DNA polymerase</keyword>
<evidence type="ECO:0000256" key="1">
    <source>
        <dbReference type="ARBA" id="ARBA00012417"/>
    </source>
</evidence>
<evidence type="ECO:0000256" key="6">
    <source>
        <dbReference type="ARBA" id="ARBA00022932"/>
    </source>
</evidence>
<protein>
    <recommendedName>
        <fullName evidence="2 9">DNA polymerase III subunit delta</fullName>
        <ecNumber evidence="1 9">2.7.7.7</ecNumber>
    </recommendedName>
</protein>
<dbReference type="InterPro" id="IPR010372">
    <property type="entry name" value="DNA_pol3_delta_N"/>
</dbReference>
<dbReference type="NCBIfam" id="TIGR01128">
    <property type="entry name" value="holA"/>
    <property type="match status" value="1"/>
</dbReference>
<evidence type="ECO:0000313" key="13">
    <source>
        <dbReference type="Proteomes" id="UP000184520"/>
    </source>
</evidence>
<dbReference type="Proteomes" id="UP000184520">
    <property type="component" value="Unassembled WGS sequence"/>
</dbReference>
<proteinExistence type="inferred from homology"/>
<feature type="domain" description="DNA polymerase III delta N-terminal" evidence="10">
    <location>
        <begin position="20"/>
        <end position="130"/>
    </location>
</feature>
<dbReference type="STRING" id="634436.SAMN05216361_1891"/>
<comment type="similarity">
    <text evidence="7">Belongs to the DNA polymerase HolA subunit family.</text>
</comment>
<dbReference type="EC" id="2.7.7.7" evidence="1 9"/>
<dbReference type="EMBL" id="FQWD01000003">
    <property type="protein sequence ID" value="SHG34106.1"/>
    <property type="molecule type" value="Genomic_DNA"/>
</dbReference>
<dbReference type="Gene3D" id="1.20.272.10">
    <property type="match status" value="1"/>
</dbReference>
<dbReference type="RefSeq" id="WP_073321490.1">
    <property type="nucleotide sequence ID" value="NZ_FQWD01000003.1"/>
</dbReference>
<keyword evidence="3" id="KW-0808">Transferase</keyword>
<evidence type="ECO:0000256" key="3">
    <source>
        <dbReference type="ARBA" id="ARBA00022679"/>
    </source>
</evidence>
<evidence type="ECO:0000256" key="7">
    <source>
        <dbReference type="ARBA" id="ARBA00034754"/>
    </source>
</evidence>
<keyword evidence="13" id="KW-1185">Reference proteome</keyword>
<dbReference type="Pfam" id="PF14840">
    <property type="entry name" value="DNA_pol3_delt_C"/>
    <property type="match status" value="1"/>
</dbReference>
<dbReference type="InterPro" id="IPR027417">
    <property type="entry name" value="P-loop_NTPase"/>
</dbReference>
<comment type="catalytic activity">
    <reaction evidence="8">
        <text>DNA(n) + a 2'-deoxyribonucleoside 5'-triphosphate = DNA(n+1) + diphosphate</text>
        <dbReference type="Rhea" id="RHEA:22508"/>
        <dbReference type="Rhea" id="RHEA-COMP:17339"/>
        <dbReference type="Rhea" id="RHEA-COMP:17340"/>
        <dbReference type="ChEBI" id="CHEBI:33019"/>
        <dbReference type="ChEBI" id="CHEBI:61560"/>
        <dbReference type="ChEBI" id="CHEBI:173112"/>
        <dbReference type="EC" id="2.7.7.7"/>
    </reaction>
</comment>
<dbReference type="Gene3D" id="1.10.8.60">
    <property type="match status" value="1"/>
</dbReference>
<organism evidence="12 13">
    <name type="scientific">Marisediminitalea aggregata</name>
    <dbReference type="NCBI Taxonomy" id="634436"/>
    <lineage>
        <taxon>Bacteria</taxon>
        <taxon>Pseudomonadati</taxon>
        <taxon>Pseudomonadota</taxon>
        <taxon>Gammaproteobacteria</taxon>
        <taxon>Alteromonadales</taxon>
        <taxon>Alteromonadaceae</taxon>
        <taxon>Marisediminitalea</taxon>
    </lineage>
</organism>
<dbReference type="PANTHER" id="PTHR34388">
    <property type="entry name" value="DNA POLYMERASE III SUBUNIT DELTA"/>
    <property type="match status" value="1"/>
</dbReference>
<dbReference type="Pfam" id="PF06144">
    <property type="entry name" value="DNA_pol3_delta"/>
    <property type="match status" value="1"/>
</dbReference>
<dbReference type="AlphaFoldDB" id="A0A1M5J0L9"/>
<dbReference type="SUPFAM" id="SSF48019">
    <property type="entry name" value="post-AAA+ oligomerization domain-like"/>
    <property type="match status" value="1"/>
</dbReference>
<dbReference type="GO" id="GO:0009360">
    <property type="term" value="C:DNA polymerase III complex"/>
    <property type="evidence" value="ECO:0007669"/>
    <property type="project" value="UniProtKB-UniRule"/>
</dbReference>
<dbReference type="GO" id="GO:0006261">
    <property type="term" value="P:DNA-templated DNA replication"/>
    <property type="evidence" value="ECO:0007669"/>
    <property type="project" value="TreeGrafter"/>
</dbReference>
<dbReference type="SUPFAM" id="SSF52540">
    <property type="entry name" value="P-loop containing nucleoside triphosphate hydrolases"/>
    <property type="match status" value="1"/>
</dbReference>
<evidence type="ECO:0000256" key="2">
    <source>
        <dbReference type="ARBA" id="ARBA00017703"/>
    </source>
</evidence>
<dbReference type="PANTHER" id="PTHR34388:SF1">
    <property type="entry name" value="DNA POLYMERASE III SUBUNIT DELTA"/>
    <property type="match status" value="1"/>
</dbReference>
<dbReference type="OrthoDB" id="9770982at2"/>
<dbReference type="GO" id="GO:0003887">
    <property type="term" value="F:DNA-directed DNA polymerase activity"/>
    <property type="evidence" value="ECO:0007669"/>
    <property type="project" value="UniProtKB-UniRule"/>
</dbReference>
<keyword evidence="5" id="KW-0235">DNA replication</keyword>
<dbReference type="InterPro" id="IPR008921">
    <property type="entry name" value="DNA_pol3_clamp-load_cplx_C"/>
</dbReference>
<evidence type="ECO:0000259" key="10">
    <source>
        <dbReference type="Pfam" id="PF06144"/>
    </source>
</evidence>
<gene>
    <name evidence="12" type="ORF">SAMN05216361_1891</name>
</gene>
<keyword evidence="4" id="KW-0548">Nucleotidyltransferase</keyword>
<evidence type="ECO:0000256" key="8">
    <source>
        <dbReference type="ARBA" id="ARBA00049244"/>
    </source>
</evidence>
<reference evidence="13" key="1">
    <citation type="submission" date="2016-11" db="EMBL/GenBank/DDBJ databases">
        <authorList>
            <person name="Varghese N."/>
            <person name="Submissions S."/>
        </authorList>
    </citation>
    <scope>NUCLEOTIDE SEQUENCE [LARGE SCALE GENOMIC DNA]</scope>
    <source>
        <strain evidence="13">CGMCC 1.8995</strain>
    </source>
</reference>
<dbReference type="InterPro" id="IPR005790">
    <property type="entry name" value="DNA_polIII_delta"/>
</dbReference>
<evidence type="ECO:0000256" key="5">
    <source>
        <dbReference type="ARBA" id="ARBA00022705"/>
    </source>
</evidence>
<evidence type="ECO:0000256" key="4">
    <source>
        <dbReference type="ARBA" id="ARBA00022695"/>
    </source>
</evidence>